<accession>A0ABR1ZV26</accession>
<evidence type="ECO:0000313" key="3">
    <source>
        <dbReference type="Proteomes" id="UP001396334"/>
    </source>
</evidence>
<organism evidence="2 3">
    <name type="scientific">Hibiscus sabdariffa</name>
    <name type="common">roselle</name>
    <dbReference type="NCBI Taxonomy" id="183260"/>
    <lineage>
        <taxon>Eukaryota</taxon>
        <taxon>Viridiplantae</taxon>
        <taxon>Streptophyta</taxon>
        <taxon>Embryophyta</taxon>
        <taxon>Tracheophyta</taxon>
        <taxon>Spermatophyta</taxon>
        <taxon>Magnoliopsida</taxon>
        <taxon>eudicotyledons</taxon>
        <taxon>Gunneridae</taxon>
        <taxon>Pentapetalae</taxon>
        <taxon>rosids</taxon>
        <taxon>malvids</taxon>
        <taxon>Malvales</taxon>
        <taxon>Malvaceae</taxon>
        <taxon>Malvoideae</taxon>
        <taxon>Hibiscus</taxon>
    </lineage>
</organism>
<evidence type="ECO:0000313" key="2">
    <source>
        <dbReference type="EMBL" id="KAK8484443.1"/>
    </source>
</evidence>
<protein>
    <submittedName>
        <fullName evidence="2">Uncharacterized protein</fullName>
    </submittedName>
</protein>
<name>A0ABR1ZV26_9ROSI</name>
<feature type="compositionally biased region" description="Basic and acidic residues" evidence="1">
    <location>
        <begin position="8"/>
        <end position="29"/>
    </location>
</feature>
<comment type="caution">
    <text evidence="2">The sequence shown here is derived from an EMBL/GenBank/DDBJ whole genome shotgun (WGS) entry which is preliminary data.</text>
</comment>
<evidence type="ECO:0000256" key="1">
    <source>
        <dbReference type="SAM" id="MobiDB-lite"/>
    </source>
</evidence>
<keyword evidence="3" id="KW-1185">Reference proteome</keyword>
<sequence>MKCASVPHENKGHRIEAVTSTDTRDRSRNAQDQVRYVRAFFISSFFFGKPLELPLYQLLLISRRISSPESLFIAYQVSGRYEALDCRDDTLETMQ</sequence>
<dbReference type="EMBL" id="JBBPBN010000572">
    <property type="protein sequence ID" value="KAK8484443.1"/>
    <property type="molecule type" value="Genomic_DNA"/>
</dbReference>
<gene>
    <name evidence="2" type="ORF">V6N11_008380</name>
</gene>
<dbReference type="Proteomes" id="UP001396334">
    <property type="component" value="Unassembled WGS sequence"/>
</dbReference>
<proteinExistence type="predicted"/>
<feature type="region of interest" description="Disordered" evidence="1">
    <location>
        <begin position="1"/>
        <end position="30"/>
    </location>
</feature>
<reference evidence="2 3" key="1">
    <citation type="journal article" date="2024" name="G3 (Bethesda)">
        <title>Genome assembly of Hibiscus sabdariffa L. provides insights into metabolisms of medicinal natural products.</title>
        <authorList>
            <person name="Kim T."/>
        </authorList>
    </citation>
    <scope>NUCLEOTIDE SEQUENCE [LARGE SCALE GENOMIC DNA]</scope>
    <source>
        <strain evidence="2">TK-2024</strain>
        <tissue evidence="2">Old leaves</tissue>
    </source>
</reference>